<name>A0A1Y2DAE3_9FUNG</name>
<sequence>MYLKFEPYDNKDLEDNSVLIFKIHELVDNITAYTLEPQLPCKQCKKIMECPGHLGRIPLYHRIVHLFVCKYFMQRNHTYLSSFSFLNPSQNLYTSYLKVIVFSNTND</sequence>
<organism evidence="1 2">
    <name type="scientific">Neocallimastix californiae</name>
    <dbReference type="NCBI Taxonomy" id="1754190"/>
    <lineage>
        <taxon>Eukaryota</taxon>
        <taxon>Fungi</taxon>
        <taxon>Fungi incertae sedis</taxon>
        <taxon>Chytridiomycota</taxon>
        <taxon>Chytridiomycota incertae sedis</taxon>
        <taxon>Neocallimastigomycetes</taxon>
        <taxon>Neocallimastigales</taxon>
        <taxon>Neocallimastigaceae</taxon>
        <taxon>Neocallimastix</taxon>
    </lineage>
</organism>
<reference evidence="1 2" key="1">
    <citation type="submission" date="2016-08" db="EMBL/GenBank/DDBJ databases">
        <title>A Parts List for Fungal Cellulosomes Revealed by Comparative Genomics.</title>
        <authorList>
            <consortium name="DOE Joint Genome Institute"/>
            <person name="Haitjema C.H."/>
            <person name="Gilmore S.P."/>
            <person name="Henske J.K."/>
            <person name="Solomon K.V."/>
            <person name="De Groot R."/>
            <person name="Kuo A."/>
            <person name="Mondo S.J."/>
            <person name="Salamov A.A."/>
            <person name="Labutti K."/>
            <person name="Zhao Z."/>
            <person name="Chiniquy J."/>
            <person name="Barry K."/>
            <person name="Brewer H.M."/>
            <person name="Purvine S.O."/>
            <person name="Wright A.T."/>
            <person name="Boxma B."/>
            <person name="Van Alen T."/>
            <person name="Hackstein J.H."/>
            <person name="Baker S.E."/>
            <person name="Grigoriev I.V."/>
            <person name="O'Malley M.A."/>
        </authorList>
    </citation>
    <scope>NUCLEOTIDE SEQUENCE [LARGE SCALE GENOMIC DNA]</scope>
    <source>
        <strain evidence="1 2">G1</strain>
    </source>
</reference>
<keyword evidence="2" id="KW-1185">Reference proteome</keyword>
<proteinExistence type="predicted"/>
<dbReference type="OrthoDB" id="10378675at2759"/>
<dbReference type="AlphaFoldDB" id="A0A1Y2DAE3"/>
<evidence type="ECO:0000313" key="2">
    <source>
        <dbReference type="Proteomes" id="UP000193920"/>
    </source>
</evidence>
<dbReference type="SUPFAM" id="SSF64484">
    <property type="entry name" value="beta and beta-prime subunits of DNA dependent RNA-polymerase"/>
    <property type="match status" value="1"/>
</dbReference>
<dbReference type="EMBL" id="MCOG01000074">
    <property type="protein sequence ID" value="ORY56238.1"/>
    <property type="molecule type" value="Genomic_DNA"/>
</dbReference>
<comment type="caution">
    <text evidence="1">The sequence shown here is derived from an EMBL/GenBank/DDBJ whole genome shotgun (WGS) entry which is preliminary data.</text>
</comment>
<evidence type="ECO:0000313" key="1">
    <source>
        <dbReference type="EMBL" id="ORY56238.1"/>
    </source>
</evidence>
<dbReference type="Proteomes" id="UP000193920">
    <property type="component" value="Unassembled WGS sequence"/>
</dbReference>
<accession>A0A1Y2DAE3</accession>
<dbReference type="STRING" id="1754190.A0A1Y2DAE3"/>
<gene>
    <name evidence="1" type="ORF">LY90DRAFT_506818</name>
</gene>
<protein>
    <submittedName>
        <fullName evidence="1">Uncharacterized protein</fullName>
    </submittedName>
</protein>